<organism evidence="1 2">
    <name type="scientific">Planobispora rosea</name>
    <dbReference type="NCBI Taxonomy" id="35762"/>
    <lineage>
        <taxon>Bacteria</taxon>
        <taxon>Bacillati</taxon>
        <taxon>Actinomycetota</taxon>
        <taxon>Actinomycetes</taxon>
        <taxon>Streptosporangiales</taxon>
        <taxon>Streptosporangiaceae</taxon>
        <taxon>Planobispora</taxon>
    </lineage>
</organism>
<proteinExistence type="predicted"/>
<dbReference type="RefSeq" id="WP_189241706.1">
    <property type="nucleotide sequence ID" value="NZ_BMQP01000003.1"/>
</dbReference>
<dbReference type="SUPFAM" id="SSF53474">
    <property type="entry name" value="alpha/beta-Hydrolases"/>
    <property type="match status" value="1"/>
</dbReference>
<gene>
    <name evidence="1" type="ORF">Pro02_14470</name>
</gene>
<name>A0A8J3RXJ0_PLARO</name>
<comment type="caution">
    <text evidence="1">The sequence shown here is derived from an EMBL/GenBank/DDBJ whole genome shotgun (WGS) entry which is preliminary data.</text>
</comment>
<sequence>MTTMVFIHGRGQEGRDPDALLGEWRAALAAGLVAAGFPDTGRTAAVLPYYGNVLHRVTGETAKLGQPIELETMIGSDPEEAPFHPYLTREAGEIERRLVLEMAVAGGAPPQDELEGLDDVLSWRPARNALTWLSRSTRVDREIIKAFLQDVAVYLSHGRQAVLDEVRAGTPASGEIVIVSHSLGTVVARDLLEDAGLRHRVVLWVTAGSPLGLPTIQRNLLSKGARNPGVDWVTAYDVNDVVALGHPLARDWGTPLREVEVDNGPEPHAVERYLLHASVAGPIGLALRPAG</sequence>
<dbReference type="Gene3D" id="3.40.50.1820">
    <property type="entry name" value="alpha/beta hydrolase"/>
    <property type="match status" value="1"/>
</dbReference>
<dbReference type="EMBL" id="BOOI01000011">
    <property type="protein sequence ID" value="GIH83039.1"/>
    <property type="molecule type" value="Genomic_DNA"/>
</dbReference>
<evidence type="ECO:0000313" key="2">
    <source>
        <dbReference type="Proteomes" id="UP000655044"/>
    </source>
</evidence>
<keyword evidence="2" id="KW-1185">Reference proteome</keyword>
<dbReference type="InterPro" id="IPR029058">
    <property type="entry name" value="AB_hydrolase_fold"/>
</dbReference>
<dbReference type="AlphaFoldDB" id="A0A8J3RXJ0"/>
<protein>
    <submittedName>
        <fullName evidence="1">Uncharacterized protein</fullName>
    </submittedName>
</protein>
<dbReference type="Proteomes" id="UP000655044">
    <property type="component" value="Unassembled WGS sequence"/>
</dbReference>
<reference evidence="1" key="1">
    <citation type="submission" date="2021-01" db="EMBL/GenBank/DDBJ databases">
        <title>Whole genome shotgun sequence of Planobispora rosea NBRC 15558.</title>
        <authorList>
            <person name="Komaki H."/>
            <person name="Tamura T."/>
        </authorList>
    </citation>
    <scope>NUCLEOTIDE SEQUENCE</scope>
    <source>
        <strain evidence="1">NBRC 15558</strain>
    </source>
</reference>
<accession>A0A8J3RXJ0</accession>
<evidence type="ECO:0000313" key="1">
    <source>
        <dbReference type="EMBL" id="GIH83039.1"/>
    </source>
</evidence>